<dbReference type="SMART" id="SM00184">
    <property type="entry name" value="RING"/>
    <property type="match status" value="1"/>
</dbReference>
<dbReference type="InterPro" id="IPR001841">
    <property type="entry name" value="Znf_RING"/>
</dbReference>
<name>A0A9D4PRX6_RHISA</name>
<protein>
    <recommendedName>
        <fullName evidence="5">RING-type domain-containing protein</fullName>
    </recommendedName>
</protein>
<dbReference type="PROSITE" id="PS00518">
    <property type="entry name" value="ZF_RING_1"/>
    <property type="match status" value="1"/>
</dbReference>
<dbReference type="GO" id="GO:0008270">
    <property type="term" value="F:zinc ion binding"/>
    <property type="evidence" value="ECO:0007669"/>
    <property type="project" value="UniProtKB-KW"/>
</dbReference>
<dbReference type="GO" id="GO:0043122">
    <property type="term" value="P:regulation of canonical NF-kappaB signal transduction"/>
    <property type="evidence" value="ECO:0007669"/>
    <property type="project" value="TreeGrafter"/>
</dbReference>
<keyword evidence="2 4" id="KW-0863">Zinc-finger</keyword>
<evidence type="ECO:0000256" key="4">
    <source>
        <dbReference type="PROSITE-ProRule" id="PRU00175"/>
    </source>
</evidence>
<evidence type="ECO:0000256" key="3">
    <source>
        <dbReference type="ARBA" id="ARBA00022833"/>
    </source>
</evidence>
<dbReference type="PANTHER" id="PTHR10131">
    <property type="entry name" value="TNF RECEPTOR ASSOCIATED FACTOR"/>
    <property type="match status" value="1"/>
</dbReference>
<keyword evidence="3" id="KW-0862">Zinc</keyword>
<dbReference type="Pfam" id="PF13445">
    <property type="entry name" value="zf-RING_UBOX"/>
    <property type="match status" value="1"/>
</dbReference>
<reference evidence="6" key="2">
    <citation type="submission" date="2021-09" db="EMBL/GenBank/DDBJ databases">
        <authorList>
            <person name="Jia N."/>
            <person name="Wang J."/>
            <person name="Shi W."/>
            <person name="Du L."/>
            <person name="Sun Y."/>
            <person name="Zhan W."/>
            <person name="Jiang J."/>
            <person name="Wang Q."/>
            <person name="Zhang B."/>
            <person name="Ji P."/>
            <person name="Sakyi L.B."/>
            <person name="Cui X."/>
            <person name="Yuan T."/>
            <person name="Jiang B."/>
            <person name="Yang W."/>
            <person name="Lam T.T.-Y."/>
            <person name="Chang Q."/>
            <person name="Ding S."/>
            <person name="Wang X."/>
            <person name="Zhu J."/>
            <person name="Ruan X."/>
            <person name="Zhao L."/>
            <person name="Wei J."/>
            <person name="Que T."/>
            <person name="Du C."/>
            <person name="Cheng J."/>
            <person name="Dai P."/>
            <person name="Han X."/>
            <person name="Huang E."/>
            <person name="Gao Y."/>
            <person name="Liu J."/>
            <person name="Shao H."/>
            <person name="Ye R."/>
            <person name="Li L."/>
            <person name="Wei W."/>
            <person name="Wang X."/>
            <person name="Wang C."/>
            <person name="Huo Q."/>
            <person name="Li W."/>
            <person name="Guo W."/>
            <person name="Chen H."/>
            <person name="Chen S."/>
            <person name="Zhou L."/>
            <person name="Zhou L."/>
            <person name="Ni X."/>
            <person name="Tian J."/>
            <person name="Zhou Y."/>
            <person name="Sheng Y."/>
            <person name="Liu T."/>
            <person name="Pan Y."/>
            <person name="Xia L."/>
            <person name="Li J."/>
            <person name="Zhao F."/>
            <person name="Cao W."/>
        </authorList>
    </citation>
    <scope>NUCLEOTIDE SEQUENCE</scope>
    <source>
        <strain evidence="6">Rsan-2018</strain>
        <tissue evidence="6">Larvae</tissue>
    </source>
</reference>
<feature type="domain" description="RING-type" evidence="5">
    <location>
        <begin position="54"/>
        <end position="97"/>
    </location>
</feature>
<comment type="caution">
    <text evidence="6">The sequence shown here is derived from an EMBL/GenBank/DDBJ whole genome shotgun (WGS) entry which is preliminary data.</text>
</comment>
<gene>
    <name evidence="6" type="ORF">HPB52_015625</name>
</gene>
<dbReference type="PANTHER" id="PTHR10131:SF157">
    <property type="entry name" value="RECEPTOR-ASSOCIATED FACTOR, PUTATIVE-RELATED"/>
    <property type="match status" value="1"/>
</dbReference>
<dbReference type="InterPro" id="IPR013083">
    <property type="entry name" value="Znf_RING/FYVE/PHD"/>
</dbReference>
<reference evidence="6" key="1">
    <citation type="journal article" date="2020" name="Cell">
        <title>Large-Scale Comparative Analyses of Tick Genomes Elucidate Their Genetic Diversity and Vector Capacities.</title>
        <authorList>
            <consortium name="Tick Genome and Microbiome Consortium (TIGMIC)"/>
            <person name="Jia N."/>
            <person name="Wang J."/>
            <person name="Shi W."/>
            <person name="Du L."/>
            <person name="Sun Y."/>
            <person name="Zhan W."/>
            <person name="Jiang J.F."/>
            <person name="Wang Q."/>
            <person name="Zhang B."/>
            <person name="Ji P."/>
            <person name="Bell-Sakyi L."/>
            <person name="Cui X.M."/>
            <person name="Yuan T.T."/>
            <person name="Jiang B.G."/>
            <person name="Yang W.F."/>
            <person name="Lam T.T."/>
            <person name="Chang Q.C."/>
            <person name="Ding S.J."/>
            <person name="Wang X.J."/>
            <person name="Zhu J.G."/>
            <person name="Ruan X.D."/>
            <person name="Zhao L."/>
            <person name="Wei J.T."/>
            <person name="Ye R.Z."/>
            <person name="Que T.C."/>
            <person name="Du C.H."/>
            <person name="Zhou Y.H."/>
            <person name="Cheng J.X."/>
            <person name="Dai P.F."/>
            <person name="Guo W.B."/>
            <person name="Han X.H."/>
            <person name="Huang E.J."/>
            <person name="Li L.F."/>
            <person name="Wei W."/>
            <person name="Gao Y.C."/>
            <person name="Liu J.Z."/>
            <person name="Shao H.Z."/>
            <person name="Wang X."/>
            <person name="Wang C.C."/>
            <person name="Yang T.C."/>
            <person name="Huo Q.B."/>
            <person name="Li W."/>
            <person name="Chen H.Y."/>
            <person name="Chen S.E."/>
            <person name="Zhou L.G."/>
            <person name="Ni X.B."/>
            <person name="Tian J.H."/>
            <person name="Sheng Y."/>
            <person name="Liu T."/>
            <person name="Pan Y.S."/>
            <person name="Xia L.Y."/>
            <person name="Li J."/>
            <person name="Zhao F."/>
            <person name="Cao W.C."/>
        </authorList>
    </citation>
    <scope>NUCLEOTIDE SEQUENCE</scope>
    <source>
        <strain evidence="6">Rsan-2018</strain>
    </source>
</reference>
<evidence type="ECO:0000259" key="5">
    <source>
        <dbReference type="PROSITE" id="PS50089"/>
    </source>
</evidence>
<keyword evidence="7" id="KW-1185">Reference proteome</keyword>
<dbReference type="SUPFAM" id="SSF57850">
    <property type="entry name" value="RING/U-box"/>
    <property type="match status" value="1"/>
</dbReference>
<accession>A0A9D4PRX6</accession>
<evidence type="ECO:0000256" key="2">
    <source>
        <dbReference type="ARBA" id="ARBA00022771"/>
    </source>
</evidence>
<evidence type="ECO:0000256" key="1">
    <source>
        <dbReference type="ARBA" id="ARBA00022723"/>
    </source>
</evidence>
<dbReference type="AlphaFoldDB" id="A0A9D4PRX6"/>
<sequence length="138" mass="15134">MASSGRDWLGNLPLQTMAASSSSRSATRRAEMPTDLAVYSVENFEPRPPQELVCTVCRGVYREPVECPCRHVFCSICIHGWLAYSASPGSGSCPLCRREMTVSQVVPVVPLVNNMIAHLTVRCPNREAGCIAKVRHCI</sequence>
<dbReference type="EMBL" id="JABSTV010001251">
    <property type="protein sequence ID" value="KAH7951945.1"/>
    <property type="molecule type" value="Genomic_DNA"/>
</dbReference>
<dbReference type="InterPro" id="IPR027370">
    <property type="entry name" value="Znf-RING_euk"/>
</dbReference>
<dbReference type="Proteomes" id="UP000821837">
    <property type="component" value="Chromosome 5"/>
</dbReference>
<keyword evidence="1" id="KW-0479">Metal-binding</keyword>
<evidence type="ECO:0000313" key="6">
    <source>
        <dbReference type="EMBL" id="KAH7951945.1"/>
    </source>
</evidence>
<dbReference type="PROSITE" id="PS50089">
    <property type="entry name" value="ZF_RING_2"/>
    <property type="match status" value="1"/>
</dbReference>
<proteinExistence type="predicted"/>
<organism evidence="6 7">
    <name type="scientific">Rhipicephalus sanguineus</name>
    <name type="common">Brown dog tick</name>
    <name type="synonym">Ixodes sanguineus</name>
    <dbReference type="NCBI Taxonomy" id="34632"/>
    <lineage>
        <taxon>Eukaryota</taxon>
        <taxon>Metazoa</taxon>
        <taxon>Ecdysozoa</taxon>
        <taxon>Arthropoda</taxon>
        <taxon>Chelicerata</taxon>
        <taxon>Arachnida</taxon>
        <taxon>Acari</taxon>
        <taxon>Parasitiformes</taxon>
        <taxon>Ixodida</taxon>
        <taxon>Ixodoidea</taxon>
        <taxon>Ixodidae</taxon>
        <taxon>Rhipicephalinae</taxon>
        <taxon>Rhipicephalus</taxon>
        <taxon>Rhipicephalus</taxon>
    </lineage>
</organism>
<dbReference type="VEuPathDB" id="VectorBase:RSAN_047775"/>
<dbReference type="InterPro" id="IPR017907">
    <property type="entry name" value="Znf_RING_CS"/>
</dbReference>
<evidence type="ECO:0000313" key="7">
    <source>
        <dbReference type="Proteomes" id="UP000821837"/>
    </source>
</evidence>
<dbReference type="Gene3D" id="3.30.40.10">
    <property type="entry name" value="Zinc/RING finger domain, C3HC4 (zinc finger)"/>
    <property type="match status" value="1"/>
</dbReference>